<sequence>MGMFDAIICDVKAYVGTRAGRRLPERGDASWPGAGRNNLVLLADLALELGNPADGSVSFLVSTEEEALVDDGRITLIGPDIGEAPGPRLPFGKVVIVHVEGEEESLRAKRHREMFLLKFALSLKGYMVKAASRYMAEWSRISKEAVDSGFSFTVLGHALMEGYRRLDYVKAVEVVFVTSSGADVNGLYDMGHRALRRVDAMNKRTSEMTHDCSSCGYKDVCDEAEELREARAARG</sequence>
<dbReference type="InterPro" id="IPR004461">
    <property type="entry name" value="CO_DH/Ac-CoA_synth_bsu"/>
</dbReference>
<dbReference type="EC" id="2.3.1.169" evidence="1"/>
<dbReference type="Proteomes" id="UP001320148">
    <property type="component" value="Chromosome"/>
</dbReference>
<evidence type="ECO:0000313" key="3">
    <source>
        <dbReference type="EMBL" id="BCS96683.1"/>
    </source>
</evidence>
<organism evidence="3 4">
    <name type="scientific">Desulfoluna limicola</name>
    <dbReference type="NCBI Taxonomy" id="2810562"/>
    <lineage>
        <taxon>Bacteria</taxon>
        <taxon>Pseudomonadati</taxon>
        <taxon>Thermodesulfobacteriota</taxon>
        <taxon>Desulfobacteria</taxon>
        <taxon>Desulfobacterales</taxon>
        <taxon>Desulfolunaceae</taxon>
        <taxon>Desulfoluna</taxon>
    </lineage>
</organism>
<evidence type="ECO:0000256" key="1">
    <source>
        <dbReference type="ARBA" id="ARBA00012244"/>
    </source>
</evidence>
<dbReference type="InterPro" id="IPR038571">
    <property type="entry name" value="CO_DH/Ac-CoA_synth_bsu_3_sf"/>
</dbReference>
<dbReference type="SUPFAM" id="SSF56821">
    <property type="entry name" value="Prismane protein-like"/>
    <property type="match status" value="1"/>
</dbReference>
<protein>
    <recommendedName>
        <fullName evidence="1">CO-methylating acetyl-CoA synthase</fullName>
        <ecNumber evidence="1">2.3.1.169</ecNumber>
    </recommendedName>
</protein>
<gene>
    <name evidence="3" type="ORF">DSLASN_23150</name>
</gene>
<dbReference type="InterPro" id="IPR011254">
    <property type="entry name" value="Prismane-like_sf"/>
</dbReference>
<dbReference type="RefSeq" id="WP_236892974.1">
    <property type="nucleotide sequence ID" value="NZ_AP024488.1"/>
</dbReference>
<dbReference type="Pfam" id="PF03598">
    <property type="entry name" value="CdhC"/>
    <property type="match status" value="1"/>
</dbReference>
<dbReference type="EMBL" id="AP024488">
    <property type="protein sequence ID" value="BCS96683.1"/>
    <property type="molecule type" value="Genomic_DNA"/>
</dbReference>
<keyword evidence="2" id="KW-0808">Transferase</keyword>
<evidence type="ECO:0000313" key="4">
    <source>
        <dbReference type="Proteomes" id="UP001320148"/>
    </source>
</evidence>
<accession>A0ABM7PHW3</accession>
<evidence type="ECO:0000256" key="2">
    <source>
        <dbReference type="ARBA" id="ARBA00022679"/>
    </source>
</evidence>
<proteinExistence type="predicted"/>
<dbReference type="Gene3D" id="3.30.1650.10">
    <property type="entry name" value="Bifunctional carbon monoxide dehydrogenase/acetyl-coa synthase(codh/acs), Chain M, domain 3"/>
    <property type="match status" value="1"/>
</dbReference>
<name>A0ABM7PHW3_9BACT</name>
<reference evidence="3 4" key="1">
    <citation type="submission" date="2021-02" db="EMBL/GenBank/DDBJ databases">
        <title>Complete genome of Desulfoluna sp. strain ASN36.</title>
        <authorList>
            <person name="Takahashi A."/>
            <person name="Kojima H."/>
            <person name="Fukui M."/>
        </authorList>
    </citation>
    <scope>NUCLEOTIDE SEQUENCE [LARGE SCALE GENOMIC DNA]</scope>
    <source>
        <strain evidence="3 4">ASN36</strain>
    </source>
</reference>
<keyword evidence="4" id="KW-1185">Reference proteome</keyword>